<feature type="region of interest" description="Disordered" evidence="1">
    <location>
        <begin position="216"/>
        <end position="358"/>
    </location>
</feature>
<dbReference type="RefSeq" id="XP_016609008.1">
    <property type="nucleotide sequence ID" value="XM_016752315.1"/>
</dbReference>
<dbReference type="GeneID" id="27687542"/>
<dbReference type="AlphaFoldDB" id="A0A0L0HJF0"/>
<feature type="region of interest" description="Disordered" evidence="1">
    <location>
        <begin position="188"/>
        <end position="207"/>
    </location>
</feature>
<organism evidence="2 3">
    <name type="scientific">Spizellomyces punctatus (strain DAOM BR117)</name>
    <dbReference type="NCBI Taxonomy" id="645134"/>
    <lineage>
        <taxon>Eukaryota</taxon>
        <taxon>Fungi</taxon>
        <taxon>Fungi incertae sedis</taxon>
        <taxon>Chytridiomycota</taxon>
        <taxon>Chytridiomycota incertae sedis</taxon>
        <taxon>Chytridiomycetes</taxon>
        <taxon>Spizellomycetales</taxon>
        <taxon>Spizellomycetaceae</taxon>
        <taxon>Spizellomyces</taxon>
    </lineage>
</organism>
<accession>A0A0L0HJF0</accession>
<dbReference type="EMBL" id="KQ257455">
    <property type="protein sequence ID" value="KND00969.1"/>
    <property type="molecule type" value="Genomic_DNA"/>
</dbReference>
<dbReference type="VEuPathDB" id="FungiDB:SPPG_04068"/>
<dbReference type="InParanoid" id="A0A0L0HJF0"/>
<proteinExistence type="predicted"/>
<evidence type="ECO:0000313" key="3">
    <source>
        <dbReference type="Proteomes" id="UP000053201"/>
    </source>
</evidence>
<dbReference type="Proteomes" id="UP000053201">
    <property type="component" value="Unassembled WGS sequence"/>
</dbReference>
<feature type="compositionally biased region" description="Acidic residues" evidence="1">
    <location>
        <begin position="243"/>
        <end position="255"/>
    </location>
</feature>
<keyword evidence="3" id="KW-1185">Reference proteome</keyword>
<sequence length="358" mass="39937">MFGTTSPTKGSRTPTHGPFTEQIVISGNLEQIHYTITYRHYYHDLNSKVVRSRTLPFVLATRIDNQPIYQRVFGARHTFIGKSMGPLDRAYKFYRHLVGRNKWCVSEEEFKGMVRGALGYETISDEHALYLNTAQVSLIDWKVWADIIGPDGMATIKVLERQKFLQQQTPARSARKLLDELVASIESDEEGYELPTPRTGKKGDSAQQQKFNALKYRDNGDDDAHIEGCSDESDFDDLHGACQEEEGYGQEEQQEENIPPATHGSAKRRRSRASDPGSTRVTRSANSSAKSSVKVTSAKSSSSKRQVSNVDKTQASGDSSGRKRRRSTNVPVSPLTSDMGERETAPIVDVQDGNPFVS</sequence>
<gene>
    <name evidence="2" type="ORF">SPPG_04068</name>
</gene>
<name>A0A0L0HJF0_SPIPD</name>
<reference evidence="2 3" key="1">
    <citation type="submission" date="2009-08" db="EMBL/GenBank/DDBJ databases">
        <title>The Genome Sequence of Spizellomyces punctatus strain DAOM BR117.</title>
        <authorList>
            <consortium name="The Broad Institute Genome Sequencing Platform"/>
            <person name="Russ C."/>
            <person name="Cuomo C."/>
            <person name="Shea T."/>
            <person name="Young S.K."/>
            <person name="Zeng Q."/>
            <person name="Koehrsen M."/>
            <person name="Haas B."/>
            <person name="Borodovsky M."/>
            <person name="Guigo R."/>
            <person name="Alvarado L."/>
            <person name="Berlin A."/>
            <person name="Bochicchio J."/>
            <person name="Borenstein D."/>
            <person name="Chapman S."/>
            <person name="Chen Z."/>
            <person name="Engels R."/>
            <person name="Freedman E."/>
            <person name="Gellesch M."/>
            <person name="Goldberg J."/>
            <person name="Griggs A."/>
            <person name="Gujja S."/>
            <person name="Heiman D."/>
            <person name="Hepburn T."/>
            <person name="Howarth C."/>
            <person name="Jen D."/>
            <person name="Larson L."/>
            <person name="Lewis B."/>
            <person name="Mehta T."/>
            <person name="Park D."/>
            <person name="Pearson M."/>
            <person name="Roberts A."/>
            <person name="Saif S."/>
            <person name="Shenoy N."/>
            <person name="Sisk P."/>
            <person name="Stolte C."/>
            <person name="Sykes S."/>
            <person name="Thomson T."/>
            <person name="Walk T."/>
            <person name="White J."/>
            <person name="Yandava C."/>
            <person name="Burger G."/>
            <person name="Gray M.W."/>
            <person name="Holland P.W.H."/>
            <person name="King N."/>
            <person name="Lang F.B.F."/>
            <person name="Roger A.J."/>
            <person name="Ruiz-Trillo I."/>
            <person name="Lander E."/>
            <person name="Nusbaum C."/>
        </authorList>
    </citation>
    <scope>NUCLEOTIDE SEQUENCE [LARGE SCALE GENOMIC DNA]</scope>
    <source>
        <strain evidence="2 3">DAOM BR117</strain>
    </source>
</reference>
<dbReference type="OrthoDB" id="10307300at2759"/>
<protein>
    <submittedName>
        <fullName evidence="2">Uncharacterized protein</fullName>
    </submittedName>
</protein>
<evidence type="ECO:0000256" key="1">
    <source>
        <dbReference type="SAM" id="MobiDB-lite"/>
    </source>
</evidence>
<evidence type="ECO:0000313" key="2">
    <source>
        <dbReference type="EMBL" id="KND00969.1"/>
    </source>
</evidence>
<feature type="compositionally biased region" description="Basic and acidic residues" evidence="1">
    <location>
        <begin position="216"/>
        <end position="228"/>
    </location>
</feature>
<feature type="compositionally biased region" description="Low complexity" evidence="1">
    <location>
        <begin position="281"/>
        <end position="310"/>
    </location>
</feature>